<keyword evidence="14" id="KW-0966">Cell projection</keyword>
<evidence type="ECO:0000256" key="4">
    <source>
        <dbReference type="ARBA" id="ARBA00022475"/>
    </source>
</evidence>
<dbReference type="PRINTS" id="PR00951">
    <property type="entry name" value="FLGBIOSNFLIP"/>
</dbReference>
<keyword evidence="14" id="KW-0969">Cilium</keyword>
<dbReference type="PROSITE" id="PS01060">
    <property type="entry name" value="FLIP_1"/>
    <property type="match status" value="1"/>
</dbReference>
<evidence type="ECO:0000313" key="14">
    <source>
        <dbReference type="EMBL" id="AJE04340.1"/>
    </source>
</evidence>
<keyword evidence="15" id="KW-1185">Reference proteome</keyword>
<evidence type="ECO:0000256" key="2">
    <source>
        <dbReference type="ARBA" id="ARBA00021714"/>
    </source>
</evidence>
<feature type="transmembrane region" description="Helical" evidence="12">
    <location>
        <begin position="188"/>
        <end position="211"/>
    </location>
</feature>
<evidence type="ECO:0000256" key="7">
    <source>
        <dbReference type="ARBA" id="ARBA00022927"/>
    </source>
</evidence>
<dbReference type="AlphaFoldDB" id="A0A0B5BIP8"/>
<evidence type="ECO:0000256" key="13">
    <source>
        <dbReference type="SAM" id="SignalP"/>
    </source>
</evidence>
<dbReference type="InterPro" id="IPR005837">
    <property type="entry name" value="FliP"/>
</dbReference>
<keyword evidence="7 12" id="KW-0653">Protein transport</keyword>
<evidence type="ECO:0000256" key="12">
    <source>
        <dbReference type="RuleBase" id="RU362069"/>
    </source>
</evidence>
<comment type="function">
    <text evidence="12">Plays a role in the flagellum-specific transport system.</text>
</comment>
<feature type="transmembrane region" description="Helical" evidence="12">
    <location>
        <begin position="223"/>
        <end position="246"/>
    </location>
</feature>
<dbReference type="PROSITE" id="PS01061">
    <property type="entry name" value="FLIP_2"/>
    <property type="match status" value="1"/>
</dbReference>
<organism evidence="14 15">
    <name type="scientific">Geobacter pickeringii</name>
    <dbReference type="NCBI Taxonomy" id="345632"/>
    <lineage>
        <taxon>Bacteria</taxon>
        <taxon>Pseudomonadati</taxon>
        <taxon>Thermodesulfobacteriota</taxon>
        <taxon>Desulfuromonadia</taxon>
        <taxon>Geobacterales</taxon>
        <taxon>Geobacteraceae</taxon>
        <taxon>Geobacter</taxon>
    </lineage>
</organism>
<evidence type="ECO:0000256" key="3">
    <source>
        <dbReference type="ARBA" id="ARBA00022448"/>
    </source>
</evidence>
<dbReference type="PANTHER" id="PTHR30587">
    <property type="entry name" value="FLAGELLAR BIOSYNTHETIC PROTEIN FLIP"/>
    <property type="match status" value="1"/>
</dbReference>
<comment type="subcellular location">
    <subcellularLocation>
        <location evidence="12">Cell membrane</location>
        <topology evidence="12">Multi-pass membrane protein</topology>
    </subcellularLocation>
    <subcellularLocation>
        <location evidence="12">Bacterial flagellum basal body</location>
    </subcellularLocation>
</comment>
<dbReference type="HOGENOM" id="CLU_042028_0_1_7"/>
<evidence type="ECO:0000256" key="1">
    <source>
        <dbReference type="ARBA" id="ARBA00006257"/>
    </source>
</evidence>
<keyword evidence="6 12" id="KW-1005">Bacterial flagellum biogenesis</keyword>
<protein>
    <recommendedName>
        <fullName evidence="2 12">Flagellar biosynthetic protein FliP</fullName>
    </recommendedName>
</protein>
<evidence type="ECO:0000256" key="8">
    <source>
        <dbReference type="ARBA" id="ARBA00022989"/>
    </source>
</evidence>
<evidence type="ECO:0000256" key="11">
    <source>
        <dbReference type="ARBA" id="ARBA00023225"/>
    </source>
</evidence>
<dbReference type="InterPro" id="IPR005838">
    <property type="entry name" value="T3SS_IM_P"/>
</dbReference>
<gene>
    <name evidence="12" type="primary">fliP</name>
    <name evidence="14" type="ORF">GPICK_14155</name>
</gene>
<keyword evidence="5 12" id="KW-0812">Transmembrane</keyword>
<comment type="similarity">
    <text evidence="1 12">Belongs to the FliP/MopC/SpaP family.</text>
</comment>
<dbReference type="PRINTS" id="PR01302">
    <property type="entry name" value="TYPE3IMPPROT"/>
</dbReference>
<comment type="caution">
    <text evidence="12">Lacks conserved residue(s) required for the propagation of feature annotation.</text>
</comment>
<dbReference type="OrthoDB" id="9805111at2"/>
<reference evidence="14 15" key="1">
    <citation type="journal article" date="2015" name="Genome Announc.">
        <title>Complete Genome of Geobacter pickeringii G13T, a Metal-Reducing Isolate from Sedimentary Kaolin Deposits.</title>
        <authorList>
            <person name="Badalamenti J.P."/>
            <person name="Bond D.R."/>
        </authorList>
    </citation>
    <scope>NUCLEOTIDE SEQUENCE [LARGE SCALE GENOMIC DNA]</scope>
    <source>
        <strain evidence="14 15">G13</strain>
    </source>
</reference>
<keyword evidence="4 12" id="KW-1003">Cell membrane</keyword>
<dbReference type="EMBL" id="CP009788">
    <property type="protein sequence ID" value="AJE04340.1"/>
    <property type="molecule type" value="Genomic_DNA"/>
</dbReference>
<dbReference type="RefSeq" id="WP_039744230.1">
    <property type="nucleotide sequence ID" value="NZ_CP009788.1"/>
</dbReference>
<keyword evidence="14" id="KW-0282">Flagellum</keyword>
<accession>A0A0B5BIP8</accession>
<proteinExistence type="inferred from homology"/>
<keyword evidence="9 12" id="KW-0472">Membrane</keyword>
<feature type="transmembrane region" description="Helical" evidence="12">
    <location>
        <begin position="46"/>
        <end position="79"/>
    </location>
</feature>
<dbReference type="NCBIfam" id="TIGR01103">
    <property type="entry name" value="fliP"/>
    <property type="match status" value="1"/>
</dbReference>
<dbReference type="STRING" id="345632.GPICK_14155"/>
<keyword evidence="13" id="KW-0732">Signal</keyword>
<name>A0A0B5BIP8_9BACT</name>
<dbReference type="GO" id="GO:0005886">
    <property type="term" value="C:plasma membrane"/>
    <property type="evidence" value="ECO:0007669"/>
    <property type="project" value="UniProtKB-SubCell"/>
</dbReference>
<feature type="chain" id="PRO_5002098397" description="Flagellar biosynthetic protein FliP" evidence="13">
    <location>
        <begin position="23"/>
        <end position="250"/>
    </location>
</feature>
<dbReference type="KEGG" id="gpi:GPICK_14155"/>
<evidence type="ECO:0000313" key="15">
    <source>
        <dbReference type="Proteomes" id="UP000057609"/>
    </source>
</evidence>
<keyword evidence="10" id="KW-0975">Bacterial flagellum</keyword>
<keyword evidence="11 12" id="KW-1006">Bacterial flagellum protein export</keyword>
<dbReference type="GO" id="GO:0044781">
    <property type="term" value="P:bacterial-type flagellum organization"/>
    <property type="evidence" value="ECO:0007669"/>
    <property type="project" value="UniProtKB-UniRule"/>
</dbReference>
<dbReference type="Pfam" id="PF00813">
    <property type="entry name" value="FliP"/>
    <property type="match status" value="1"/>
</dbReference>
<evidence type="ECO:0000256" key="9">
    <source>
        <dbReference type="ARBA" id="ARBA00023136"/>
    </source>
</evidence>
<dbReference type="NCBIfam" id="NF009438">
    <property type="entry name" value="PRK12797.1"/>
    <property type="match status" value="1"/>
</dbReference>
<feature type="signal peptide" evidence="13">
    <location>
        <begin position="1"/>
        <end position="22"/>
    </location>
</feature>
<evidence type="ECO:0000256" key="5">
    <source>
        <dbReference type="ARBA" id="ARBA00022692"/>
    </source>
</evidence>
<sequence>MLKRVFLISALLILVCVPTVLAVEPAGIPTLSIGVGKASKPGDVSSVLQIFFLMTVLSLAPGLIMMTTSFTRIVVVLSFLRQAIGTQQAPPNQIIVALSLFLTFFVMSPVWQQVNTQAIQPYRAAQISQDEAMKRAMVPMRKFMLSQTREKDLALFLNLSKMPRPRNADDIPTLTLIPAFMISELRTAFQIGFLVFIPFLVIDMVVASVLMSMGMMMLPPVMIALPFKILLFVLVDGWGLVIGSLIKSFG</sequence>
<evidence type="ECO:0000256" key="6">
    <source>
        <dbReference type="ARBA" id="ARBA00022795"/>
    </source>
</evidence>
<dbReference type="GO" id="GO:0009306">
    <property type="term" value="P:protein secretion"/>
    <property type="evidence" value="ECO:0007669"/>
    <property type="project" value="UniProtKB-UniRule"/>
</dbReference>
<evidence type="ECO:0000256" key="10">
    <source>
        <dbReference type="ARBA" id="ARBA00023143"/>
    </source>
</evidence>
<keyword evidence="3 12" id="KW-0813">Transport</keyword>
<dbReference type="PANTHER" id="PTHR30587:SF0">
    <property type="entry name" value="FLAGELLAR BIOSYNTHETIC PROTEIN FLIP"/>
    <property type="match status" value="1"/>
</dbReference>
<dbReference type="GO" id="GO:0009425">
    <property type="term" value="C:bacterial-type flagellum basal body"/>
    <property type="evidence" value="ECO:0007669"/>
    <property type="project" value="UniProtKB-SubCell"/>
</dbReference>
<dbReference type="Proteomes" id="UP000057609">
    <property type="component" value="Chromosome"/>
</dbReference>
<keyword evidence="8 12" id="KW-1133">Transmembrane helix</keyword>